<keyword evidence="3 9" id="KW-0964">Secreted</keyword>
<dbReference type="EMBL" id="KN661139">
    <property type="protein sequence ID" value="KHN15323.1"/>
    <property type="molecule type" value="Genomic_DNA"/>
</dbReference>
<keyword evidence="8" id="KW-1015">Disulfide bond</keyword>
<evidence type="ECO:0000256" key="9">
    <source>
        <dbReference type="RuleBase" id="RU367109"/>
    </source>
</evidence>
<dbReference type="AlphaFoldDB" id="A0A0B2Q5I9"/>
<evidence type="ECO:0000256" key="6">
    <source>
        <dbReference type="ARBA" id="ARBA00022729"/>
    </source>
</evidence>
<reference evidence="10" key="1">
    <citation type="submission" date="2014-07" db="EMBL/GenBank/DDBJ databases">
        <title>Identification of a novel salt tolerance gene in wild soybean by whole-genome sequencing.</title>
        <authorList>
            <person name="Lam H.-M."/>
            <person name="Qi X."/>
            <person name="Li M.-W."/>
            <person name="Liu X."/>
            <person name="Xie M."/>
            <person name="Ni M."/>
            <person name="Xu X."/>
        </authorList>
    </citation>
    <scope>NUCLEOTIDE SEQUENCE [LARGE SCALE GENOMIC DNA]</scope>
    <source>
        <tissue evidence="10">Root</tissue>
    </source>
</reference>
<protein>
    <recommendedName>
        <fullName evidence="9">Defensin-like protein</fullName>
    </recommendedName>
</protein>
<feature type="signal peptide" evidence="9">
    <location>
        <begin position="1"/>
        <end position="27"/>
    </location>
</feature>
<comment type="similarity">
    <text evidence="2 9">Belongs to the DEFL family.</text>
</comment>
<sequence length="129" mass="13389">MVNHISNCSLLFVMLALTITGLIEVKGNTCSQPLGGCGPMGQCDQRCKALHIDGQGSCDLGLCTCYYGCADPPPSPTPPKMCNNGLGVCSVQCGDACCNAKCASKYNQGTGMCSTIGNNNLCTCQYRCG</sequence>
<dbReference type="GO" id="GO:0050832">
    <property type="term" value="P:defense response to fungus"/>
    <property type="evidence" value="ECO:0007669"/>
    <property type="project" value="UniProtKB-UniRule"/>
</dbReference>
<keyword evidence="6 9" id="KW-0732">Signal</keyword>
<evidence type="ECO:0000313" key="10">
    <source>
        <dbReference type="EMBL" id="KHN15323.1"/>
    </source>
</evidence>
<name>A0A0B2Q5I9_GLYSO</name>
<comment type="subcellular location">
    <subcellularLocation>
        <location evidence="1 9">Secreted</location>
    </subcellularLocation>
</comment>
<evidence type="ECO:0000256" key="3">
    <source>
        <dbReference type="ARBA" id="ARBA00022525"/>
    </source>
</evidence>
<evidence type="ECO:0000256" key="4">
    <source>
        <dbReference type="ARBA" id="ARBA00022529"/>
    </source>
</evidence>
<keyword evidence="4 9" id="KW-0929">Antimicrobial</keyword>
<gene>
    <name evidence="10" type="ORF">glysoja_026618</name>
</gene>
<keyword evidence="5 9" id="KW-0295">Fungicide</keyword>
<accession>A0A0B2Q5I9</accession>
<dbReference type="PANTHER" id="PTHR36788:SF2">
    <property type="entry name" value="DEFENSIN-LIKE PROTEIN 183"/>
    <property type="match status" value="1"/>
</dbReference>
<dbReference type="GO" id="GO:0031640">
    <property type="term" value="P:killing of cells of another organism"/>
    <property type="evidence" value="ECO:0007669"/>
    <property type="project" value="UniProtKB-UniRule"/>
</dbReference>
<evidence type="ECO:0000256" key="8">
    <source>
        <dbReference type="ARBA" id="ARBA00023157"/>
    </source>
</evidence>
<feature type="chain" id="PRO_5027138087" description="Defensin-like protein" evidence="9">
    <location>
        <begin position="28"/>
        <end position="129"/>
    </location>
</feature>
<dbReference type="Proteomes" id="UP000053555">
    <property type="component" value="Unassembled WGS sequence"/>
</dbReference>
<proteinExistence type="inferred from homology"/>
<evidence type="ECO:0000256" key="5">
    <source>
        <dbReference type="ARBA" id="ARBA00022577"/>
    </source>
</evidence>
<dbReference type="GO" id="GO:0005576">
    <property type="term" value="C:extracellular region"/>
    <property type="evidence" value="ECO:0007669"/>
    <property type="project" value="UniProtKB-SubCell"/>
</dbReference>
<evidence type="ECO:0000256" key="2">
    <source>
        <dbReference type="ARBA" id="ARBA00006722"/>
    </source>
</evidence>
<dbReference type="InterPro" id="IPR039641">
    <property type="entry name" value="LCR"/>
</dbReference>
<dbReference type="PANTHER" id="PTHR36788">
    <property type="entry name" value="DEFENSIN-LIKE PROTEIN 183"/>
    <property type="match status" value="1"/>
</dbReference>
<organism evidence="10">
    <name type="scientific">Glycine soja</name>
    <name type="common">Wild soybean</name>
    <dbReference type="NCBI Taxonomy" id="3848"/>
    <lineage>
        <taxon>Eukaryota</taxon>
        <taxon>Viridiplantae</taxon>
        <taxon>Streptophyta</taxon>
        <taxon>Embryophyta</taxon>
        <taxon>Tracheophyta</taxon>
        <taxon>Spermatophyta</taxon>
        <taxon>Magnoliopsida</taxon>
        <taxon>eudicotyledons</taxon>
        <taxon>Gunneridae</taxon>
        <taxon>Pentapetalae</taxon>
        <taxon>rosids</taxon>
        <taxon>fabids</taxon>
        <taxon>Fabales</taxon>
        <taxon>Fabaceae</taxon>
        <taxon>Papilionoideae</taxon>
        <taxon>50 kb inversion clade</taxon>
        <taxon>NPAAA clade</taxon>
        <taxon>indigoferoid/millettioid clade</taxon>
        <taxon>Phaseoleae</taxon>
        <taxon>Glycine</taxon>
        <taxon>Glycine subgen. Soja</taxon>
    </lineage>
</organism>
<evidence type="ECO:0000256" key="1">
    <source>
        <dbReference type="ARBA" id="ARBA00004613"/>
    </source>
</evidence>
<evidence type="ECO:0000256" key="7">
    <source>
        <dbReference type="ARBA" id="ARBA00022821"/>
    </source>
</evidence>
<keyword evidence="7 9" id="KW-0611">Plant defense</keyword>